<dbReference type="Gene3D" id="3.40.50.300">
    <property type="entry name" value="P-loop containing nucleotide triphosphate hydrolases"/>
    <property type="match status" value="1"/>
</dbReference>
<evidence type="ECO:0008006" key="7">
    <source>
        <dbReference type="Google" id="ProtNLM"/>
    </source>
</evidence>
<keyword evidence="2" id="KW-0547">Nucleotide-binding</keyword>
<evidence type="ECO:0000256" key="2">
    <source>
        <dbReference type="ARBA" id="ARBA00022741"/>
    </source>
</evidence>
<dbReference type="EMBL" id="BNJQ01000021">
    <property type="protein sequence ID" value="GHP08479.1"/>
    <property type="molecule type" value="Genomic_DNA"/>
</dbReference>
<dbReference type="Proteomes" id="UP000660262">
    <property type="component" value="Unassembled WGS sequence"/>
</dbReference>
<dbReference type="PANTHER" id="PTHR12169:SF26">
    <property type="entry name" value="EF-HAND DOMAIN-CONTAINING PROTEIN"/>
    <property type="match status" value="1"/>
</dbReference>
<evidence type="ECO:0000256" key="1">
    <source>
        <dbReference type="ARBA" id="ARBA00010322"/>
    </source>
</evidence>
<dbReference type="NCBIfam" id="NF040713">
    <property type="entry name" value="ZapE"/>
    <property type="match status" value="1"/>
</dbReference>
<comment type="similarity">
    <text evidence="1">Belongs to the AFG1 ATPase family.</text>
</comment>
<dbReference type="SUPFAM" id="SSF52540">
    <property type="entry name" value="P-loop containing nucleoside triphosphate hydrolases"/>
    <property type="match status" value="1"/>
</dbReference>
<dbReference type="GO" id="GO:0005524">
    <property type="term" value="F:ATP binding"/>
    <property type="evidence" value="ECO:0007669"/>
    <property type="project" value="UniProtKB-KW"/>
</dbReference>
<sequence length="497" mass="54366">MAWPPGAMPLAHLSRLARHFARRSHAAAATTTSPAAADKPGVTSGAAALLFANLPPGTPPVQAYESLVESGKISPDENQRLALQPLQRLHQDLAEYLEGKASGATTTGDEGVGGGGGLFGKLGSMFGGASKGASSGPTSTNTPRGVYLQGGVGTGKSFCMDLFFNVQPAELKKTRVHFHDFMAKVHLELHARKHLPDPLPDVARDMKSKAKLLCFDEFQVTDVADAMILRRLLEALRSCGCVCVFTSNRVPRELYKNGLNRASFVPAIDLIEQTNDVFCFDASAIDYRLTGTLGNSAGGSGPWFVDGDGGDVGNTFDRFWEKKLCKDQGETSSALIALGRRMNLPRVSKDGGSVRFTFDELFGQPLGASDYGRLSGQHHTIMIEDVPRLNADNLDKLRRFITGIDVFYERKAKLIILAAAPVLELFDSTGLENRDESFAWDRTVSRLTEMQTQEYMRAPWQPTSITEAEKKEEEQEEESRERIKRSKSLGGHEVKQW</sequence>
<keyword evidence="6" id="KW-1185">Reference proteome</keyword>
<organism evidence="5 6">
    <name type="scientific">Pycnococcus provasolii</name>
    <dbReference type="NCBI Taxonomy" id="41880"/>
    <lineage>
        <taxon>Eukaryota</taxon>
        <taxon>Viridiplantae</taxon>
        <taxon>Chlorophyta</taxon>
        <taxon>Pseudoscourfieldiophyceae</taxon>
        <taxon>Pseudoscourfieldiales</taxon>
        <taxon>Pycnococcaceae</taxon>
        <taxon>Pycnococcus</taxon>
    </lineage>
</organism>
<dbReference type="GO" id="GO:0016887">
    <property type="term" value="F:ATP hydrolysis activity"/>
    <property type="evidence" value="ECO:0007669"/>
    <property type="project" value="InterPro"/>
</dbReference>
<evidence type="ECO:0000313" key="5">
    <source>
        <dbReference type="EMBL" id="GHP08479.1"/>
    </source>
</evidence>
<dbReference type="GO" id="GO:0005739">
    <property type="term" value="C:mitochondrion"/>
    <property type="evidence" value="ECO:0007669"/>
    <property type="project" value="TreeGrafter"/>
</dbReference>
<keyword evidence="3" id="KW-0067">ATP-binding</keyword>
<name>A0A830HU66_9CHLO</name>
<accession>A0A830HU66</accession>
<dbReference type="AlphaFoldDB" id="A0A830HU66"/>
<evidence type="ECO:0000256" key="3">
    <source>
        <dbReference type="ARBA" id="ARBA00022840"/>
    </source>
</evidence>
<dbReference type="InterPro" id="IPR005654">
    <property type="entry name" value="ATPase_AFG1-like"/>
</dbReference>
<proteinExistence type="inferred from homology"/>
<evidence type="ECO:0000313" key="6">
    <source>
        <dbReference type="Proteomes" id="UP000660262"/>
    </source>
</evidence>
<dbReference type="PANTHER" id="PTHR12169">
    <property type="entry name" value="ATPASE N2B"/>
    <property type="match status" value="1"/>
</dbReference>
<protein>
    <recommendedName>
        <fullName evidence="7">AFG1-like ATPase</fullName>
    </recommendedName>
</protein>
<dbReference type="OrthoDB" id="548867at2759"/>
<feature type="region of interest" description="Disordered" evidence="4">
    <location>
        <begin position="457"/>
        <end position="497"/>
    </location>
</feature>
<comment type="caution">
    <text evidence="5">The sequence shown here is derived from an EMBL/GenBank/DDBJ whole genome shotgun (WGS) entry which is preliminary data.</text>
</comment>
<dbReference type="GO" id="GO:0009507">
    <property type="term" value="C:chloroplast"/>
    <property type="evidence" value="ECO:0007669"/>
    <property type="project" value="TreeGrafter"/>
</dbReference>
<evidence type="ECO:0000256" key="4">
    <source>
        <dbReference type="SAM" id="MobiDB-lite"/>
    </source>
</evidence>
<reference evidence="5" key="1">
    <citation type="submission" date="2020-10" db="EMBL/GenBank/DDBJ databases">
        <title>Unveiling of a novel bifunctional photoreceptor, Dualchrome1, isolated from a cosmopolitan green alga.</title>
        <authorList>
            <person name="Suzuki S."/>
            <person name="Kawachi M."/>
        </authorList>
    </citation>
    <scope>NUCLEOTIDE SEQUENCE</scope>
    <source>
        <strain evidence="5">NIES 2893</strain>
    </source>
</reference>
<dbReference type="Pfam" id="PF03969">
    <property type="entry name" value="AFG1_ATPase"/>
    <property type="match status" value="1"/>
</dbReference>
<gene>
    <name evidence="5" type="ORF">PPROV_000721700</name>
</gene>
<dbReference type="InterPro" id="IPR027417">
    <property type="entry name" value="P-loop_NTPase"/>
</dbReference>